<sequence length="111" mass="11778">MDALSSSSGSSRRAGFYTSSPEGNPSNKHVHQLVGRKPFQQAGMYTGSSGGVPPGELVSIPARRKKTLPTSMYTSLSEGKPSDKHVHRLVGRGSSRQAGDSPECFAYISLP</sequence>
<evidence type="ECO:0000313" key="3">
    <source>
        <dbReference type="Proteomes" id="UP000324748"/>
    </source>
</evidence>
<gene>
    <name evidence="2" type="ORF">PGT21_035519</name>
</gene>
<feature type="compositionally biased region" description="Polar residues" evidence="1">
    <location>
        <begin position="68"/>
        <end position="77"/>
    </location>
</feature>
<protein>
    <submittedName>
        <fullName evidence="2">Uncharacterized protein</fullName>
    </submittedName>
</protein>
<dbReference type="Proteomes" id="UP000324748">
    <property type="component" value="Unassembled WGS sequence"/>
</dbReference>
<reference evidence="2 3" key="1">
    <citation type="submission" date="2019-05" db="EMBL/GenBank/DDBJ databases">
        <title>Emergence of the Ug99 lineage of the wheat stem rust pathogen through somatic hybridization.</title>
        <authorList>
            <person name="Li F."/>
            <person name="Upadhyaya N.M."/>
            <person name="Sperschneider J."/>
            <person name="Matny O."/>
            <person name="Nguyen-Phuc H."/>
            <person name="Mago R."/>
            <person name="Raley C."/>
            <person name="Miller M.E."/>
            <person name="Silverstein K.A.T."/>
            <person name="Henningsen E."/>
            <person name="Hirsch C.D."/>
            <person name="Visser B."/>
            <person name="Pretorius Z.A."/>
            <person name="Steffenson B.J."/>
            <person name="Schwessinger B."/>
            <person name="Dodds P.N."/>
            <person name="Figueroa M."/>
        </authorList>
    </citation>
    <scope>NUCLEOTIDE SEQUENCE [LARGE SCALE GENOMIC DNA]</scope>
    <source>
        <strain evidence="2">21-0</strain>
    </source>
</reference>
<name>A0A5B0R348_PUCGR</name>
<proteinExistence type="predicted"/>
<accession>A0A5B0R348</accession>
<organism evidence="2 3">
    <name type="scientific">Puccinia graminis f. sp. tritici</name>
    <dbReference type="NCBI Taxonomy" id="56615"/>
    <lineage>
        <taxon>Eukaryota</taxon>
        <taxon>Fungi</taxon>
        <taxon>Dikarya</taxon>
        <taxon>Basidiomycota</taxon>
        <taxon>Pucciniomycotina</taxon>
        <taxon>Pucciniomycetes</taxon>
        <taxon>Pucciniales</taxon>
        <taxon>Pucciniaceae</taxon>
        <taxon>Puccinia</taxon>
    </lineage>
</organism>
<comment type="caution">
    <text evidence="2">The sequence shown here is derived from an EMBL/GenBank/DDBJ whole genome shotgun (WGS) entry which is preliminary data.</text>
</comment>
<feature type="compositionally biased region" description="Low complexity" evidence="1">
    <location>
        <begin position="1"/>
        <end position="11"/>
    </location>
</feature>
<dbReference type="EMBL" id="VSWC01000001">
    <property type="protein sequence ID" value="KAA1119860.1"/>
    <property type="molecule type" value="Genomic_DNA"/>
</dbReference>
<evidence type="ECO:0000256" key="1">
    <source>
        <dbReference type="SAM" id="MobiDB-lite"/>
    </source>
</evidence>
<dbReference type="AlphaFoldDB" id="A0A5B0R348"/>
<keyword evidence="3" id="KW-1185">Reference proteome</keyword>
<evidence type="ECO:0000313" key="2">
    <source>
        <dbReference type="EMBL" id="KAA1119860.1"/>
    </source>
</evidence>
<feature type="region of interest" description="Disordered" evidence="1">
    <location>
        <begin position="1"/>
        <end position="101"/>
    </location>
</feature>
<feature type="compositionally biased region" description="Polar residues" evidence="1">
    <location>
        <begin position="17"/>
        <end position="27"/>
    </location>
</feature>